<dbReference type="GO" id="GO:0008168">
    <property type="term" value="F:methyltransferase activity"/>
    <property type="evidence" value="ECO:0007669"/>
    <property type="project" value="UniProtKB-KW"/>
</dbReference>
<dbReference type="InterPro" id="IPR029063">
    <property type="entry name" value="SAM-dependent_MTases_sf"/>
</dbReference>
<keyword evidence="2" id="KW-0808">Transferase</keyword>
<keyword evidence="3" id="KW-1185">Reference proteome</keyword>
<dbReference type="Proteomes" id="UP000219669">
    <property type="component" value="Unassembled WGS sequence"/>
</dbReference>
<reference evidence="2 3" key="1">
    <citation type="submission" date="2017-09" db="EMBL/GenBank/DDBJ databases">
        <authorList>
            <person name="Ehlers B."/>
            <person name="Leendertz F.H."/>
        </authorList>
    </citation>
    <scope>NUCLEOTIDE SEQUENCE [LARGE SCALE GENOMIC DNA]</scope>
    <source>
        <strain evidence="2 3">DSM 16848</strain>
    </source>
</reference>
<dbReference type="PANTHER" id="PTHR34203">
    <property type="entry name" value="METHYLTRANSFERASE, FKBM FAMILY PROTEIN"/>
    <property type="match status" value="1"/>
</dbReference>
<dbReference type="AlphaFoldDB" id="A0A286E7C3"/>
<feature type="domain" description="Methyltransferase FkbM" evidence="1">
    <location>
        <begin position="93"/>
        <end position="261"/>
    </location>
</feature>
<proteinExistence type="predicted"/>
<dbReference type="EMBL" id="OCNF01000004">
    <property type="protein sequence ID" value="SOD66817.1"/>
    <property type="molecule type" value="Genomic_DNA"/>
</dbReference>
<evidence type="ECO:0000313" key="3">
    <source>
        <dbReference type="Proteomes" id="UP000219669"/>
    </source>
</evidence>
<keyword evidence="2" id="KW-0489">Methyltransferase</keyword>
<evidence type="ECO:0000259" key="1">
    <source>
        <dbReference type="Pfam" id="PF05050"/>
    </source>
</evidence>
<evidence type="ECO:0000313" key="2">
    <source>
        <dbReference type="EMBL" id="SOD66817.1"/>
    </source>
</evidence>
<dbReference type="InterPro" id="IPR052514">
    <property type="entry name" value="SAM-dependent_MTase"/>
</dbReference>
<protein>
    <submittedName>
        <fullName evidence="2">Methyltransferase, FkbM family</fullName>
    </submittedName>
</protein>
<dbReference type="PANTHER" id="PTHR34203:SF15">
    <property type="entry name" value="SLL1173 PROTEIN"/>
    <property type="match status" value="1"/>
</dbReference>
<dbReference type="Gene3D" id="3.40.50.150">
    <property type="entry name" value="Vaccinia Virus protein VP39"/>
    <property type="match status" value="1"/>
</dbReference>
<dbReference type="NCBIfam" id="TIGR01444">
    <property type="entry name" value="fkbM_fam"/>
    <property type="match status" value="1"/>
</dbReference>
<gene>
    <name evidence="2" type="ORF">SAMN02746062_00743</name>
</gene>
<dbReference type="InterPro" id="IPR006342">
    <property type="entry name" value="FkbM_mtfrase"/>
</dbReference>
<sequence length="286" mass="31996">MKSCLKTQSTIYLVFFLMSRHISRPLPFVLAATATGSMIVNHKDFNTFANGVSYGVGYQFLNTAAFDPQEVNNIIQLLHLRRQYFGDGVVALDCGANIGAHSIAWGIEMTHWGKVIAFEAQERLYYALAGNVALNNCFNVRAMYAAVGNPQSNQAYLNIPVVDYTRPSSFGSLELQARENTEFIGQNIDYNNTVAVPLMALDSLNLPRLDLMKIDVEGMEMDVLQGAWASIEQHKPILQIEILKSNPQPIMDALSELGYHFFHFEINLLAIHQDDPALQHINTQKT</sequence>
<name>A0A286E7C3_9NEIS</name>
<dbReference type="SUPFAM" id="SSF53335">
    <property type="entry name" value="S-adenosyl-L-methionine-dependent methyltransferases"/>
    <property type="match status" value="1"/>
</dbReference>
<organism evidence="2 3">
    <name type="scientific">Alysiella filiformis DSM 16848</name>
    <dbReference type="NCBI Taxonomy" id="1120981"/>
    <lineage>
        <taxon>Bacteria</taxon>
        <taxon>Pseudomonadati</taxon>
        <taxon>Pseudomonadota</taxon>
        <taxon>Betaproteobacteria</taxon>
        <taxon>Neisseriales</taxon>
        <taxon>Neisseriaceae</taxon>
        <taxon>Alysiella</taxon>
    </lineage>
</organism>
<dbReference type="Pfam" id="PF05050">
    <property type="entry name" value="Methyltransf_21"/>
    <property type="match status" value="1"/>
</dbReference>
<accession>A0A286E7C3</accession>
<dbReference type="GO" id="GO:0032259">
    <property type="term" value="P:methylation"/>
    <property type="evidence" value="ECO:0007669"/>
    <property type="project" value="UniProtKB-KW"/>
</dbReference>